<dbReference type="AlphaFoldDB" id="A0A4Z1G3B1"/>
<proteinExistence type="predicted"/>
<feature type="chain" id="PRO_5021453256" evidence="1">
    <location>
        <begin position="22"/>
        <end position="195"/>
    </location>
</feature>
<comment type="caution">
    <text evidence="2">The sequence shown here is derived from an EMBL/GenBank/DDBJ whole genome shotgun (WGS) entry which is preliminary data.</text>
</comment>
<protein>
    <submittedName>
        <fullName evidence="2">Uncharacterized protein</fullName>
    </submittedName>
</protein>
<feature type="signal peptide" evidence="1">
    <location>
        <begin position="1"/>
        <end position="21"/>
    </location>
</feature>
<gene>
    <name evidence="2" type="ORF">BHYA_0754g00010</name>
</gene>
<evidence type="ECO:0000256" key="1">
    <source>
        <dbReference type="SAM" id="SignalP"/>
    </source>
</evidence>
<dbReference type="Proteomes" id="UP000297814">
    <property type="component" value="Unassembled WGS sequence"/>
</dbReference>
<sequence length="195" mass="21099">MHFQPLHLISTAVWMALHIQAVTIALYQTEGCLGDFVELPDGNDDACFDIDLDTCCGMVNSGGESVTATFGAVTNPVAANLVAYSQQGDPAEDPCAVFLQQTAIDQDITKYVCLSIDAGTLTGAKVTATTEDVAGKREPSYAEPDGYVTVVNETVFGIRKDSAAGEKYRKLKTRKEKRAFVLEHAERAEPIHLRL</sequence>
<evidence type="ECO:0000313" key="3">
    <source>
        <dbReference type="Proteomes" id="UP000297814"/>
    </source>
</evidence>
<keyword evidence="3" id="KW-1185">Reference proteome</keyword>
<name>A0A4Z1G3B1_9HELO</name>
<reference evidence="2 3" key="1">
    <citation type="submission" date="2017-12" db="EMBL/GenBank/DDBJ databases">
        <title>Comparative genomics of Botrytis spp.</title>
        <authorList>
            <person name="Valero-Jimenez C.A."/>
            <person name="Tapia P."/>
            <person name="Veloso J."/>
            <person name="Silva-Moreno E."/>
            <person name="Staats M."/>
            <person name="Valdes J.H."/>
            <person name="Van Kan J.A.L."/>
        </authorList>
    </citation>
    <scope>NUCLEOTIDE SEQUENCE [LARGE SCALE GENOMIC DNA]</scope>
    <source>
        <strain evidence="2 3">Bh0001</strain>
    </source>
</reference>
<evidence type="ECO:0000313" key="2">
    <source>
        <dbReference type="EMBL" id="TGO31454.1"/>
    </source>
</evidence>
<organism evidence="2 3">
    <name type="scientific">Botrytis hyacinthi</name>
    <dbReference type="NCBI Taxonomy" id="278943"/>
    <lineage>
        <taxon>Eukaryota</taxon>
        <taxon>Fungi</taxon>
        <taxon>Dikarya</taxon>
        <taxon>Ascomycota</taxon>
        <taxon>Pezizomycotina</taxon>
        <taxon>Leotiomycetes</taxon>
        <taxon>Helotiales</taxon>
        <taxon>Sclerotiniaceae</taxon>
        <taxon>Botrytis</taxon>
    </lineage>
</organism>
<accession>A0A4Z1G3B1</accession>
<dbReference type="EMBL" id="PQXK01000749">
    <property type="protein sequence ID" value="TGO31454.1"/>
    <property type="molecule type" value="Genomic_DNA"/>
</dbReference>
<keyword evidence="1" id="KW-0732">Signal</keyword>